<organism evidence="4 5">
    <name type="scientific">Stephanodiscus triporus</name>
    <dbReference type="NCBI Taxonomy" id="2934178"/>
    <lineage>
        <taxon>Eukaryota</taxon>
        <taxon>Sar</taxon>
        <taxon>Stramenopiles</taxon>
        <taxon>Ochrophyta</taxon>
        <taxon>Bacillariophyta</taxon>
        <taxon>Coscinodiscophyceae</taxon>
        <taxon>Thalassiosirophycidae</taxon>
        <taxon>Stephanodiscales</taxon>
        <taxon>Stephanodiscaceae</taxon>
        <taxon>Stephanodiscus</taxon>
    </lineage>
</organism>
<accession>A0ABD3P4X9</accession>
<name>A0ABD3P4X9_9STRA</name>
<feature type="compositionally biased region" description="Low complexity" evidence="1">
    <location>
        <begin position="301"/>
        <end position="334"/>
    </location>
</feature>
<reference evidence="4 5" key="1">
    <citation type="submission" date="2024-10" db="EMBL/GenBank/DDBJ databases">
        <title>Updated reference genomes for cyclostephanoid diatoms.</title>
        <authorList>
            <person name="Roberts W.R."/>
            <person name="Alverson A.J."/>
        </authorList>
    </citation>
    <scope>NUCLEOTIDE SEQUENCE [LARGE SCALE GENOMIC DNA]</scope>
    <source>
        <strain evidence="4 5">AJA276-08</strain>
    </source>
</reference>
<evidence type="ECO:0000313" key="5">
    <source>
        <dbReference type="Proteomes" id="UP001530315"/>
    </source>
</evidence>
<feature type="domain" description="Chitin-binding type-4" evidence="3">
    <location>
        <begin position="28"/>
        <end position="242"/>
    </location>
</feature>
<comment type="caution">
    <text evidence="4">The sequence shown here is derived from an EMBL/GenBank/DDBJ whole genome shotgun (WGS) entry which is preliminary data.</text>
</comment>
<dbReference type="Pfam" id="PF03067">
    <property type="entry name" value="LPMO_10"/>
    <property type="match status" value="1"/>
</dbReference>
<evidence type="ECO:0000313" key="4">
    <source>
        <dbReference type="EMBL" id="KAL3782564.1"/>
    </source>
</evidence>
<dbReference type="PRINTS" id="PR01217">
    <property type="entry name" value="PRICHEXTENSN"/>
</dbReference>
<feature type="compositionally biased region" description="Low complexity" evidence="1">
    <location>
        <begin position="251"/>
        <end position="294"/>
    </location>
</feature>
<feature type="region of interest" description="Disordered" evidence="1">
    <location>
        <begin position="251"/>
        <end position="380"/>
    </location>
</feature>
<feature type="signal peptide" evidence="2">
    <location>
        <begin position="1"/>
        <end position="27"/>
    </location>
</feature>
<feature type="chain" id="PRO_5044840034" description="Chitin-binding type-4 domain-containing protein" evidence="2">
    <location>
        <begin position="28"/>
        <end position="485"/>
    </location>
</feature>
<protein>
    <recommendedName>
        <fullName evidence="3">Chitin-binding type-4 domain-containing protein</fullName>
    </recommendedName>
</protein>
<evidence type="ECO:0000256" key="2">
    <source>
        <dbReference type="SAM" id="SignalP"/>
    </source>
</evidence>
<dbReference type="Proteomes" id="UP001530315">
    <property type="component" value="Unassembled WGS sequence"/>
</dbReference>
<dbReference type="EMBL" id="JALLAZ020001010">
    <property type="protein sequence ID" value="KAL3782564.1"/>
    <property type="molecule type" value="Genomic_DNA"/>
</dbReference>
<keyword evidence="2" id="KW-0732">Signal</keyword>
<dbReference type="AlphaFoldDB" id="A0ABD3P4X9"/>
<evidence type="ECO:0000256" key="1">
    <source>
        <dbReference type="SAM" id="MobiDB-lite"/>
    </source>
</evidence>
<evidence type="ECO:0000259" key="3">
    <source>
        <dbReference type="Pfam" id="PF03067"/>
    </source>
</evidence>
<keyword evidence="5" id="KW-1185">Reference proteome</keyword>
<sequence>MPCYPKVKAQSATLLAALLALPSAIDGHGLLKSPRSRNYVAYKDGKWWPQLESDPLIETEPQSASSGGLCGIISGKNYNYPKNALGGLMRWNPQACYAPGQTIDLTVELTAHHQGHFEFHACPIQQQGQAPTEECFAAHPLTFVSEVLSPGENRAPAVLDANYPERAYVYNSDSELHYKFQLPSGLGGEYVLLQWHYITANAGCTHAGYEDYAWPVGWLKPGNVPCNTAYVNAEQFWNCAEVKISNDCGSQPTSVNPTTTQPTTSSPTTSSPTTSKPTTGRPTAPTTAPSTASPTEPPTAKPTTSRPTTSAPTTSKPTTGRPTAPTTAPSTASPTEPPTTTPTATPTTATPTTATPTVTATPRPTSSPPVTAPADTKWYPDENGATKCKNDGMAPSWLHNKYESQSICCTTHFSWSYHACMGTKPTSSYKWYVDWATSTCKQDCETTAGGSCGGLVAGSWVLLHDSLLKCCQVHVSWNVNVCLGQ</sequence>
<proteinExistence type="predicted"/>
<feature type="compositionally biased region" description="Low complexity" evidence="1">
    <location>
        <begin position="341"/>
        <end position="364"/>
    </location>
</feature>
<dbReference type="InterPro" id="IPR004302">
    <property type="entry name" value="Cellulose/chitin-bd_N"/>
</dbReference>
<gene>
    <name evidence="4" type="ORF">ACHAW5_004872</name>
</gene>